<dbReference type="EMBL" id="NGJZ01000002">
    <property type="protein sequence ID" value="RSU07014.1"/>
    <property type="molecule type" value="Genomic_DNA"/>
</dbReference>
<evidence type="ECO:0000313" key="2">
    <source>
        <dbReference type="Proteomes" id="UP000288669"/>
    </source>
</evidence>
<keyword evidence="2" id="KW-1185">Reference proteome</keyword>
<reference evidence="1 2" key="1">
    <citation type="submission" date="2017-05" db="EMBL/GenBank/DDBJ databases">
        <title>Vagococcus spp. assemblies.</title>
        <authorList>
            <person name="Gulvik C.A."/>
        </authorList>
    </citation>
    <scope>NUCLEOTIDE SEQUENCE [LARGE SCALE GENOMIC DNA]</scope>
    <source>
        <strain evidence="1 2">DSM 24756</strain>
    </source>
</reference>
<name>A0A430AGN3_9ENTE</name>
<evidence type="ECO:0000313" key="1">
    <source>
        <dbReference type="EMBL" id="RSU07014.1"/>
    </source>
</evidence>
<accession>A0A430AGN3</accession>
<dbReference type="AlphaFoldDB" id="A0A430AGN3"/>
<sequence length="65" mass="7552">MLFSEKALACSFQSKRIDYISISLIRYGLLSDQKGKLDDRLKLLKLLNDEPLYKVIKEEIDTFAL</sequence>
<protein>
    <submittedName>
        <fullName evidence="1">Uncharacterized protein</fullName>
    </submittedName>
</protein>
<dbReference type="Proteomes" id="UP000288669">
    <property type="component" value="Unassembled WGS sequence"/>
</dbReference>
<comment type="caution">
    <text evidence="1">The sequence shown here is derived from an EMBL/GenBank/DDBJ whole genome shotgun (WGS) entry which is preliminary data.</text>
</comment>
<gene>
    <name evidence="1" type="ORF">CBF30_07070</name>
</gene>
<organism evidence="1 2">
    <name type="scientific">Vagococcus entomophilus</name>
    <dbReference type="NCBI Taxonomy" id="1160095"/>
    <lineage>
        <taxon>Bacteria</taxon>
        <taxon>Bacillati</taxon>
        <taxon>Bacillota</taxon>
        <taxon>Bacilli</taxon>
        <taxon>Lactobacillales</taxon>
        <taxon>Enterococcaceae</taxon>
        <taxon>Vagococcus</taxon>
    </lineage>
</organism>
<proteinExistence type="predicted"/>